<dbReference type="OrthoDB" id="4203839at2759"/>
<reference evidence="3 4" key="1">
    <citation type="submission" date="2020-05" db="EMBL/GenBank/DDBJ databases">
        <title>Identification and distribution of gene clusters putatively required for synthesis of sphingolipid metabolism inhibitors in phylogenetically diverse species of the filamentous fungus Fusarium.</title>
        <authorList>
            <person name="Kim H.-S."/>
            <person name="Busman M."/>
            <person name="Brown D.W."/>
            <person name="Divon H."/>
            <person name="Uhlig S."/>
            <person name="Proctor R.H."/>
        </authorList>
    </citation>
    <scope>NUCLEOTIDE SEQUENCE [LARGE SCALE GENOMIC DNA]</scope>
    <source>
        <strain evidence="3 4">NRRL 66235</strain>
    </source>
</reference>
<keyword evidence="4" id="KW-1185">Reference proteome</keyword>
<feature type="compositionally biased region" description="Polar residues" evidence="2">
    <location>
        <begin position="231"/>
        <end position="240"/>
    </location>
</feature>
<evidence type="ECO:0000313" key="4">
    <source>
        <dbReference type="Proteomes" id="UP000544331"/>
    </source>
</evidence>
<evidence type="ECO:0000256" key="1">
    <source>
        <dbReference type="SAM" id="Coils"/>
    </source>
</evidence>
<feature type="region of interest" description="Disordered" evidence="2">
    <location>
        <begin position="340"/>
        <end position="382"/>
    </location>
</feature>
<evidence type="ECO:0000256" key="2">
    <source>
        <dbReference type="SAM" id="MobiDB-lite"/>
    </source>
</evidence>
<accession>A0A8H5XUV4</accession>
<feature type="compositionally biased region" description="Polar residues" evidence="2">
    <location>
        <begin position="250"/>
        <end position="265"/>
    </location>
</feature>
<proteinExistence type="predicted"/>
<keyword evidence="1" id="KW-0175">Coiled coil</keyword>
<dbReference type="Proteomes" id="UP000544331">
    <property type="component" value="Unassembled WGS sequence"/>
</dbReference>
<sequence length="714" mass="79234">MLSINFSTPLAGAARSERIKQMTNNHPAFEKARMSQEILVKIQTSLRRMPGVSSKESNEIITKLQEVGQIISSETSQLVDALMNLTLDQEDTDKAIARMSIEANLAKAEADDQSHNLGNLRTELADEKSKRQEAEAEAAKLKCHLEKHMDELKSIKAKVRDGGSEGNISSAVHDELVKQLENSIKHIENQANAGRSTLSMSNSSPDSVARALETIAEACPDRNAAQKSIMSLRPNGTDSPNKAVGMNDGGLQSQRPSSALQNSRPPNLPTRFGSHIVPPPSRPGSAAPSERRFNQWGAPPTPVQTQPRYAVPPPNGAGPQSMFGRTAPRRGFSNGTYRPNAPEFYPQSYGQPDKGPSAPTIGGFGQQRREFYPPTPSHNRNKYSRFRDPVQAPDFAGPPGALTTRPSFPGPPIHITEMTIGAWHDQLTELYTTVRLFVDVYADKPTFVNPMDLSSTRLWPVLLATYHPLSETEAISYLDFHLKDRSSKSCLVTRVIIDYIVNRVWVPRAWIGAETDATYGLAEVEKGLERTQGQTAVRRQHILDRQATIVDSILKLDSFDEFSKVCCREISDVILHMVEPLLNPTADPETTYSELEKVSSAAWALSSRILSSRLTFDFRFPEIGSRFSHQSMFPIWPDSDPHELQAEHWRIALVTTPVVTCRNDTGSNISAHSVCMADVCRTTVDNDYAQPRCCDYLEEDDIFFLSARLRDGRS</sequence>
<organism evidence="3 4">
    <name type="scientific">Fusarium mundagurra</name>
    <dbReference type="NCBI Taxonomy" id="1567541"/>
    <lineage>
        <taxon>Eukaryota</taxon>
        <taxon>Fungi</taxon>
        <taxon>Dikarya</taxon>
        <taxon>Ascomycota</taxon>
        <taxon>Pezizomycotina</taxon>
        <taxon>Sordariomycetes</taxon>
        <taxon>Hypocreomycetidae</taxon>
        <taxon>Hypocreales</taxon>
        <taxon>Nectriaceae</taxon>
        <taxon>Fusarium</taxon>
        <taxon>Fusarium fujikuroi species complex</taxon>
    </lineage>
</organism>
<feature type="coiled-coil region" evidence="1">
    <location>
        <begin position="117"/>
        <end position="197"/>
    </location>
</feature>
<evidence type="ECO:0000313" key="3">
    <source>
        <dbReference type="EMBL" id="KAF5699827.1"/>
    </source>
</evidence>
<feature type="region of interest" description="Disordered" evidence="2">
    <location>
        <begin position="231"/>
        <end position="308"/>
    </location>
</feature>
<comment type="caution">
    <text evidence="3">The sequence shown here is derived from an EMBL/GenBank/DDBJ whole genome shotgun (WGS) entry which is preliminary data.</text>
</comment>
<name>A0A8H5XUV4_9HYPO</name>
<gene>
    <name evidence="3" type="ORF">FMUND_14583</name>
</gene>
<dbReference type="EMBL" id="JAAOAN010000771">
    <property type="protein sequence ID" value="KAF5699827.1"/>
    <property type="molecule type" value="Genomic_DNA"/>
</dbReference>
<protein>
    <submittedName>
        <fullName evidence="3">Chromosome segregation smc</fullName>
    </submittedName>
</protein>
<dbReference type="AlphaFoldDB" id="A0A8H5XUV4"/>